<feature type="region of interest" description="Disordered" evidence="1">
    <location>
        <begin position="42"/>
        <end position="76"/>
    </location>
</feature>
<sequence length="183" mass="20471">MEGSPSPPIYRERRRLRMKSRPPPNFEEGIFELDDHAEFAEQAWPVTPENSKKTRDVPATSLDDPPADVGNTSTMTTSSSVPSVFIALSTAATLPWSYLRNMDAKQGTYRLHPEHPQRGIARTPATPGQRPLVAYELCSFKFTRTSWSFRRGGSGKGPGSQLSREVPLKHEKSVERLLYLMGV</sequence>
<proteinExistence type="predicted"/>
<organism evidence="2 3">
    <name type="scientific">Lentinus tigrinus ALCF2SS1-6</name>
    <dbReference type="NCBI Taxonomy" id="1328759"/>
    <lineage>
        <taxon>Eukaryota</taxon>
        <taxon>Fungi</taxon>
        <taxon>Dikarya</taxon>
        <taxon>Basidiomycota</taxon>
        <taxon>Agaricomycotina</taxon>
        <taxon>Agaricomycetes</taxon>
        <taxon>Polyporales</taxon>
        <taxon>Polyporaceae</taxon>
        <taxon>Lentinus</taxon>
    </lineage>
</organism>
<evidence type="ECO:0000313" key="3">
    <source>
        <dbReference type="Proteomes" id="UP000313359"/>
    </source>
</evidence>
<keyword evidence="3" id="KW-1185">Reference proteome</keyword>
<evidence type="ECO:0000313" key="2">
    <source>
        <dbReference type="EMBL" id="RPD53832.1"/>
    </source>
</evidence>
<reference evidence="2" key="1">
    <citation type="journal article" date="2018" name="Genome Biol. Evol.">
        <title>Genomics and development of Lentinus tigrinus, a white-rot wood-decaying mushroom with dimorphic fruiting bodies.</title>
        <authorList>
            <person name="Wu B."/>
            <person name="Xu Z."/>
            <person name="Knudson A."/>
            <person name="Carlson A."/>
            <person name="Chen N."/>
            <person name="Kovaka S."/>
            <person name="LaButti K."/>
            <person name="Lipzen A."/>
            <person name="Pennachio C."/>
            <person name="Riley R."/>
            <person name="Schakwitz W."/>
            <person name="Umezawa K."/>
            <person name="Ohm R.A."/>
            <person name="Grigoriev I.V."/>
            <person name="Nagy L.G."/>
            <person name="Gibbons J."/>
            <person name="Hibbett D."/>
        </authorList>
    </citation>
    <scope>NUCLEOTIDE SEQUENCE [LARGE SCALE GENOMIC DNA]</scope>
    <source>
        <strain evidence="2">ALCF2SS1-6</strain>
    </source>
</reference>
<protein>
    <submittedName>
        <fullName evidence="2">Uncharacterized protein</fullName>
    </submittedName>
</protein>
<dbReference type="AlphaFoldDB" id="A0A5C2RQE1"/>
<dbReference type="EMBL" id="ML122314">
    <property type="protein sequence ID" value="RPD53832.1"/>
    <property type="molecule type" value="Genomic_DNA"/>
</dbReference>
<name>A0A5C2RQE1_9APHY</name>
<gene>
    <name evidence="2" type="ORF">L227DRAFT_641961</name>
</gene>
<feature type="region of interest" description="Disordered" evidence="1">
    <location>
        <begin position="1"/>
        <end position="28"/>
    </location>
</feature>
<dbReference type="Proteomes" id="UP000313359">
    <property type="component" value="Unassembled WGS sequence"/>
</dbReference>
<evidence type="ECO:0000256" key="1">
    <source>
        <dbReference type="SAM" id="MobiDB-lite"/>
    </source>
</evidence>
<accession>A0A5C2RQE1</accession>